<proteinExistence type="predicted"/>
<protein>
    <recommendedName>
        <fullName evidence="3">ISXO2-like transposase domain-containing protein</fullName>
    </recommendedName>
</protein>
<dbReference type="PANTHER" id="PTHR47163">
    <property type="entry name" value="DDE_TNP_IS1595 DOMAIN-CONTAINING PROTEIN"/>
    <property type="match status" value="1"/>
</dbReference>
<name>A0A087UIB6_STEMI</name>
<dbReference type="PANTHER" id="PTHR47163:SF2">
    <property type="entry name" value="SI:DKEY-17M8.2"/>
    <property type="match status" value="1"/>
</dbReference>
<feature type="non-terminal residue" evidence="1">
    <location>
        <position position="70"/>
    </location>
</feature>
<keyword evidence="2" id="KW-1185">Reference proteome</keyword>
<dbReference type="AlphaFoldDB" id="A0A087UIB6"/>
<dbReference type="Proteomes" id="UP000054359">
    <property type="component" value="Unassembled WGS sequence"/>
</dbReference>
<accession>A0A087UIB6</accession>
<organism evidence="1 2">
    <name type="scientific">Stegodyphus mimosarum</name>
    <name type="common">African social velvet spider</name>
    <dbReference type="NCBI Taxonomy" id="407821"/>
    <lineage>
        <taxon>Eukaryota</taxon>
        <taxon>Metazoa</taxon>
        <taxon>Ecdysozoa</taxon>
        <taxon>Arthropoda</taxon>
        <taxon>Chelicerata</taxon>
        <taxon>Arachnida</taxon>
        <taxon>Araneae</taxon>
        <taxon>Araneomorphae</taxon>
        <taxon>Entelegynae</taxon>
        <taxon>Eresoidea</taxon>
        <taxon>Eresidae</taxon>
        <taxon>Stegodyphus</taxon>
    </lineage>
</organism>
<reference evidence="1 2" key="1">
    <citation type="submission" date="2013-11" db="EMBL/GenBank/DDBJ databases">
        <title>Genome sequencing of Stegodyphus mimosarum.</title>
        <authorList>
            <person name="Bechsgaard J."/>
        </authorList>
    </citation>
    <scope>NUCLEOTIDE SEQUENCE [LARGE SCALE GENOMIC DNA]</scope>
</reference>
<gene>
    <name evidence="1" type="ORF">X975_21447</name>
</gene>
<sequence length="70" mass="8067">MDEGFEHLKVNHSLTFVDPDSGCHTNTIESTWRHVKASLPTYNRKAVAMYMFRKSCLAANVDCFNKFIEI</sequence>
<dbReference type="OrthoDB" id="10052789at2759"/>
<dbReference type="InterPro" id="IPR053164">
    <property type="entry name" value="IS1016-like_transposase"/>
</dbReference>
<dbReference type="EMBL" id="KK119940">
    <property type="protein sequence ID" value="KFM77105.1"/>
    <property type="molecule type" value="Genomic_DNA"/>
</dbReference>
<evidence type="ECO:0008006" key="3">
    <source>
        <dbReference type="Google" id="ProtNLM"/>
    </source>
</evidence>
<evidence type="ECO:0000313" key="2">
    <source>
        <dbReference type="Proteomes" id="UP000054359"/>
    </source>
</evidence>
<evidence type="ECO:0000313" key="1">
    <source>
        <dbReference type="EMBL" id="KFM77105.1"/>
    </source>
</evidence>